<comment type="caution">
    <text evidence="2">The sequence shown here is derived from an EMBL/GenBank/DDBJ whole genome shotgun (WGS) entry which is preliminary data.</text>
</comment>
<dbReference type="RefSeq" id="WP_301246262.1">
    <property type="nucleotide sequence ID" value="NZ_JAROCD010000004.1"/>
</dbReference>
<dbReference type="InterPro" id="IPR003615">
    <property type="entry name" value="HNH_nuc"/>
</dbReference>
<feature type="domain" description="HNH" evidence="1">
    <location>
        <begin position="67"/>
        <end position="123"/>
    </location>
</feature>
<dbReference type="Pfam" id="PF01844">
    <property type="entry name" value="HNH"/>
    <property type="match status" value="1"/>
</dbReference>
<name>A0ABT8J998_9BACL</name>
<dbReference type="EMBL" id="JAROCD010000004">
    <property type="protein sequence ID" value="MDN4601498.1"/>
    <property type="molecule type" value="Genomic_DNA"/>
</dbReference>
<dbReference type="Gene3D" id="1.10.30.50">
    <property type="match status" value="1"/>
</dbReference>
<organism evidence="2 3">
    <name type="scientific">Paenibacillus vandeheii</name>
    <dbReference type="NCBI Taxonomy" id="3035917"/>
    <lineage>
        <taxon>Bacteria</taxon>
        <taxon>Bacillati</taxon>
        <taxon>Bacillota</taxon>
        <taxon>Bacilli</taxon>
        <taxon>Bacillales</taxon>
        <taxon>Paenibacillaceae</taxon>
        <taxon>Paenibacillus</taxon>
    </lineage>
</organism>
<keyword evidence="2" id="KW-0540">Nuclease</keyword>
<keyword evidence="2" id="KW-0378">Hydrolase</keyword>
<accession>A0ABT8J998</accession>
<evidence type="ECO:0000259" key="1">
    <source>
        <dbReference type="Pfam" id="PF01844"/>
    </source>
</evidence>
<dbReference type="GO" id="GO:0004519">
    <property type="term" value="F:endonuclease activity"/>
    <property type="evidence" value="ECO:0007669"/>
    <property type="project" value="UniProtKB-KW"/>
</dbReference>
<keyword evidence="3" id="KW-1185">Reference proteome</keyword>
<sequence>MKTNLIKIKDYRNTSLNYYDFTIGERKANFLRKLRLEHPRVRNIYSHIKNRTNKFNLVFRELYFEKCAYCGLSTQVVDSSRFEVDHVIPISVIQLDLGHTADKLNAIENLVSSCQMCNRAKTNFYCEEADFEVLHPDNEFLREVFERTEEYSIIVSPKYKSNEAVKEFYGKLKLGSQLKRLDYLLMEMKDFCDKYEGDSIISEVERLIYKIESKRRKIY</sequence>
<dbReference type="Proteomes" id="UP001174205">
    <property type="component" value="Unassembled WGS sequence"/>
</dbReference>
<protein>
    <submittedName>
        <fullName evidence="2">HNH endonuclease</fullName>
    </submittedName>
</protein>
<dbReference type="InterPro" id="IPR002711">
    <property type="entry name" value="HNH"/>
</dbReference>
<gene>
    <name evidence="2" type="ORF">P5G61_09705</name>
</gene>
<evidence type="ECO:0000313" key="3">
    <source>
        <dbReference type="Proteomes" id="UP001174205"/>
    </source>
</evidence>
<proteinExistence type="predicted"/>
<reference evidence="2" key="1">
    <citation type="submission" date="2023-03" db="EMBL/GenBank/DDBJ databases">
        <title>MT1 and MT2 Draft Genomes of Novel Species.</title>
        <authorList>
            <person name="Venkateswaran K."/>
        </authorList>
    </citation>
    <scope>NUCLEOTIDE SEQUENCE</scope>
    <source>
        <strain evidence="2">F6_3S_P_1C</strain>
    </source>
</reference>
<keyword evidence="2" id="KW-0255">Endonuclease</keyword>
<dbReference type="CDD" id="cd00085">
    <property type="entry name" value="HNHc"/>
    <property type="match status" value="1"/>
</dbReference>
<evidence type="ECO:0000313" key="2">
    <source>
        <dbReference type="EMBL" id="MDN4601498.1"/>
    </source>
</evidence>